<dbReference type="InterPro" id="IPR057237">
    <property type="entry name" value="DUF7915"/>
</dbReference>
<feature type="domain" description="DUF7913" evidence="1">
    <location>
        <begin position="5"/>
        <end position="123"/>
    </location>
</feature>
<dbReference type="Proteomes" id="UP001189624">
    <property type="component" value="Chromosome 5"/>
</dbReference>
<proteinExistence type="predicted"/>
<keyword evidence="4" id="KW-1185">Reference proteome</keyword>
<accession>A0AA86SL60</accession>
<sequence length="816" mass="90906">MASSDVCSTEDALKAFLEYLVDPMLPAKLSPSYNPTLSQQQSVAKQVHSVVLLYNYYHRKQYPELAFLSSDEFCKLAVALRPALSVHTKFTQKPDETELVDVKQLPITADKILNACNICKCLDTSKNVPDVEGWPVSKVVVLLIDNKKENCFLIFSSITEGVWSLVEKDVETICQSSEITTGDKPTSKKKRVIKKSTKNELNFEEDGMLQFGYSAVKETAGIDETDITILEGRTVYSQSKIKTASRFYIMKCSQLIKREFIQVPIKYLVESLQGPLVKKSSSCWTVTSVVEYFHVLPYSEIISEWISRETFSSSLRDSKLTEKNMIVGHPEMTESCTSSEGMSNGLDLKSSSDAIEALNQNENNGSCGVTCSASIKEAQDAYVDNSLASPSQMKEGCQHIANTLQVRKDKAIENPSVQHYSNQSKNPTQAKNGDAIRMLITEGGTKNQSSCDKGFSKTSFGNDSIEESALITNNPNSNIEKLQNLIASKGKTLSQTAKASFENDSIENCALIKRSPKSHLEKLQIIASKGMTLSQTAKSSFQNDHIEECALTANNPNTGLEKLQFLVASKGEALSQTALNALKRKRNALALQQRKIEDELALCDKKIQRMLTSGEDELELKIESIIEGCNDAFVRNQGRISQNLEDQSLSRPIQQRRLTEAVLIMQSPFIFVIFVVFDCVDLRAEFVELGWELDFEEKVLNNELDGICHENSWLLPIYRVSELDGGFQADVAVKGLDFECSCGGNLCSHPHEARESAAAQMLARLRSRAKSATTSGLLLHRQYMDSPGGIHSSRLMNHLELLAFDPHYREREKTFQ</sequence>
<dbReference type="PANTHER" id="PTHR33913">
    <property type="entry name" value="ALEURONE LAYER MORPHOGENESIS PROTEIN"/>
    <property type="match status" value="1"/>
</dbReference>
<dbReference type="InterPro" id="IPR057235">
    <property type="entry name" value="DUF7913"/>
</dbReference>
<protein>
    <submittedName>
        <fullName evidence="3">Uncharacterized protein</fullName>
    </submittedName>
</protein>
<evidence type="ECO:0000313" key="3">
    <source>
        <dbReference type="EMBL" id="CAJ1955566.1"/>
    </source>
</evidence>
<gene>
    <name evidence="3" type="ORF">AYBTSS11_LOCUS16195</name>
</gene>
<feature type="domain" description="DUF7915" evidence="2">
    <location>
        <begin position="159"/>
        <end position="308"/>
    </location>
</feature>
<evidence type="ECO:0000313" key="4">
    <source>
        <dbReference type="Proteomes" id="UP001189624"/>
    </source>
</evidence>
<dbReference type="AlphaFoldDB" id="A0AA86SL60"/>
<organism evidence="3 4">
    <name type="scientific">Sphenostylis stenocarpa</name>
    <dbReference type="NCBI Taxonomy" id="92480"/>
    <lineage>
        <taxon>Eukaryota</taxon>
        <taxon>Viridiplantae</taxon>
        <taxon>Streptophyta</taxon>
        <taxon>Embryophyta</taxon>
        <taxon>Tracheophyta</taxon>
        <taxon>Spermatophyta</taxon>
        <taxon>Magnoliopsida</taxon>
        <taxon>eudicotyledons</taxon>
        <taxon>Gunneridae</taxon>
        <taxon>Pentapetalae</taxon>
        <taxon>rosids</taxon>
        <taxon>fabids</taxon>
        <taxon>Fabales</taxon>
        <taxon>Fabaceae</taxon>
        <taxon>Papilionoideae</taxon>
        <taxon>50 kb inversion clade</taxon>
        <taxon>NPAAA clade</taxon>
        <taxon>indigoferoid/millettioid clade</taxon>
        <taxon>Phaseoleae</taxon>
        <taxon>Sphenostylis</taxon>
    </lineage>
</organism>
<name>A0AA86SL60_9FABA</name>
<reference evidence="3" key="1">
    <citation type="submission" date="2023-10" db="EMBL/GenBank/DDBJ databases">
        <authorList>
            <person name="Domelevo Entfellner J.-B."/>
        </authorList>
    </citation>
    <scope>NUCLEOTIDE SEQUENCE</scope>
</reference>
<evidence type="ECO:0000259" key="2">
    <source>
        <dbReference type="Pfam" id="PF25502"/>
    </source>
</evidence>
<dbReference type="Pfam" id="PF25500">
    <property type="entry name" value="DUF7913"/>
    <property type="match status" value="1"/>
</dbReference>
<evidence type="ECO:0000259" key="1">
    <source>
        <dbReference type="Pfam" id="PF25500"/>
    </source>
</evidence>
<dbReference type="Pfam" id="PF25502">
    <property type="entry name" value="DUF7915"/>
    <property type="match status" value="1"/>
</dbReference>
<dbReference type="Gramene" id="rna-AYBTSS11_LOCUS16195">
    <property type="protein sequence ID" value="CAJ1955566.1"/>
    <property type="gene ID" value="gene-AYBTSS11_LOCUS16195"/>
</dbReference>
<dbReference type="EMBL" id="OY731402">
    <property type="protein sequence ID" value="CAJ1955566.1"/>
    <property type="molecule type" value="Genomic_DNA"/>
</dbReference>
<dbReference type="PANTHER" id="PTHR33913:SF3">
    <property type="entry name" value="ALEURONE LAYER MORPHOGENESIS PROTEIN"/>
    <property type="match status" value="1"/>
</dbReference>